<dbReference type="FunFam" id="2.170.130.10:FF:000001">
    <property type="entry name" value="Catecholate siderophore TonB-dependent receptor"/>
    <property type="match status" value="1"/>
</dbReference>
<organism evidence="17 18">
    <name type="scientific">Alteromonas confluentis</name>
    <dbReference type="NCBI Taxonomy" id="1656094"/>
    <lineage>
        <taxon>Bacteria</taxon>
        <taxon>Pseudomonadati</taxon>
        <taxon>Pseudomonadota</taxon>
        <taxon>Gammaproteobacteria</taxon>
        <taxon>Alteromonadales</taxon>
        <taxon>Alteromonadaceae</taxon>
        <taxon>Alteromonas/Salinimonas group</taxon>
        <taxon>Alteromonas</taxon>
    </lineage>
</organism>
<evidence type="ECO:0000256" key="5">
    <source>
        <dbReference type="ARBA" id="ARBA00022692"/>
    </source>
</evidence>
<keyword evidence="9 12" id="KW-0472">Membrane</keyword>
<dbReference type="CDD" id="cd01347">
    <property type="entry name" value="ligand_gated_channel"/>
    <property type="match status" value="1"/>
</dbReference>
<dbReference type="Pfam" id="PF07715">
    <property type="entry name" value="Plug"/>
    <property type="match status" value="1"/>
</dbReference>
<dbReference type="RefSeq" id="WP_070127418.1">
    <property type="nucleotide sequence ID" value="NZ_MDHN01000041.1"/>
</dbReference>
<dbReference type="InterPro" id="IPR036942">
    <property type="entry name" value="Beta-barrel_TonB_sf"/>
</dbReference>
<evidence type="ECO:0000256" key="13">
    <source>
        <dbReference type="RuleBase" id="RU003357"/>
    </source>
</evidence>
<comment type="similarity">
    <text evidence="2 12 13">Belongs to the TonB-dependent receptor family.</text>
</comment>
<evidence type="ECO:0000259" key="15">
    <source>
        <dbReference type="Pfam" id="PF00593"/>
    </source>
</evidence>
<evidence type="ECO:0000313" key="18">
    <source>
        <dbReference type="Proteomes" id="UP000175691"/>
    </source>
</evidence>
<dbReference type="PANTHER" id="PTHR32552:SF90">
    <property type="entry name" value="METAL-PSEUDOPALINE RECEPTOR CNTO"/>
    <property type="match status" value="1"/>
</dbReference>
<evidence type="ECO:0000256" key="11">
    <source>
        <dbReference type="ARBA" id="ARBA00023237"/>
    </source>
</evidence>
<protein>
    <submittedName>
        <fullName evidence="17">TonB-dependent receptor</fullName>
    </submittedName>
</protein>
<dbReference type="NCBIfam" id="TIGR01783">
    <property type="entry name" value="TonB-siderophor"/>
    <property type="match status" value="1"/>
</dbReference>
<evidence type="ECO:0000256" key="8">
    <source>
        <dbReference type="ARBA" id="ARBA00023077"/>
    </source>
</evidence>
<dbReference type="GO" id="GO:0038023">
    <property type="term" value="F:signaling receptor activity"/>
    <property type="evidence" value="ECO:0007669"/>
    <property type="project" value="InterPro"/>
</dbReference>
<keyword evidence="4 12" id="KW-1134">Transmembrane beta strand</keyword>
<feature type="chain" id="PRO_5009209455" evidence="14">
    <location>
        <begin position="27"/>
        <end position="712"/>
    </location>
</feature>
<evidence type="ECO:0000313" key="17">
    <source>
        <dbReference type="EMBL" id="OFC69188.1"/>
    </source>
</evidence>
<dbReference type="Gene3D" id="2.170.130.10">
    <property type="entry name" value="TonB-dependent receptor, plug domain"/>
    <property type="match status" value="1"/>
</dbReference>
<proteinExistence type="inferred from homology"/>
<evidence type="ECO:0000256" key="6">
    <source>
        <dbReference type="ARBA" id="ARBA00022729"/>
    </source>
</evidence>
<keyword evidence="11 12" id="KW-0998">Cell outer membrane</keyword>
<evidence type="ECO:0000259" key="16">
    <source>
        <dbReference type="Pfam" id="PF07715"/>
    </source>
</evidence>
<feature type="signal peptide" evidence="14">
    <location>
        <begin position="1"/>
        <end position="26"/>
    </location>
</feature>
<dbReference type="GO" id="GO:0015891">
    <property type="term" value="P:siderophore transport"/>
    <property type="evidence" value="ECO:0007669"/>
    <property type="project" value="InterPro"/>
</dbReference>
<gene>
    <name evidence="17" type="ORF">BFC18_20950</name>
</gene>
<dbReference type="AlphaFoldDB" id="A0A1E7Z6N0"/>
<evidence type="ECO:0000256" key="7">
    <source>
        <dbReference type="ARBA" id="ARBA00023065"/>
    </source>
</evidence>
<evidence type="ECO:0000256" key="3">
    <source>
        <dbReference type="ARBA" id="ARBA00022448"/>
    </source>
</evidence>
<evidence type="ECO:0000256" key="2">
    <source>
        <dbReference type="ARBA" id="ARBA00009810"/>
    </source>
</evidence>
<evidence type="ECO:0000256" key="9">
    <source>
        <dbReference type="ARBA" id="ARBA00023136"/>
    </source>
</evidence>
<dbReference type="PROSITE" id="PS52016">
    <property type="entry name" value="TONB_DEPENDENT_REC_3"/>
    <property type="match status" value="1"/>
</dbReference>
<feature type="domain" description="TonB-dependent receptor plug" evidence="16">
    <location>
        <begin position="53"/>
        <end position="156"/>
    </location>
</feature>
<evidence type="ECO:0000256" key="4">
    <source>
        <dbReference type="ARBA" id="ARBA00022452"/>
    </source>
</evidence>
<dbReference type="InterPro" id="IPR012910">
    <property type="entry name" value="Plug_dom"/>
</dbReference>
<evidence type="ECO:0000256" key="12">
    <source>
        <dbReference type="PROSITE-ProRule" id="PRU01360"/>
    </source>
</evidence>
<keyword evidence="8 13" id="KW-0798">TonB box</keyword>
<dbReference type="InterPro" id="IPR010105">
    <property type="entry name" value="TonB_sidphr_rcpt"/>
</dbReference>
<dbReference type="GO" id="GO:0009279">
    <property type="term" value="C:cell outer membrane"/>
    <property type="evidence" value="ECO:0007669"/>
    <property type="project" value="UniProtKB-SubCell"/>
</dbReference>
<dbReference type="Proteomes" id="UP000175691">
    <property type="component" value="Unassembled WGS sequence"/>
</dbReference>
<feature type="domain" description="TonB-dependent receptor-like beta-barrel" evidence="15">
    <location>
        <begin position="228"/>
        <end position="681"/>
    </location>
</feature>
<evidence type="ECO:0000256" key="1">
    <source>
        <dbReference type="ARBA" id="ARBA00004571"/>
    </source>
</evidence>
<keyword evidence="18" id="KW-1185">Reference proteome</keyword>
<dbReference type="STRING" id="1656094.BFC18_20950"/>
<dbReference type="Pfam" id="PF00593">
    <property type="entry name" value="TonB_dep_Rec_b-barrel"/>
    <property type="match status" value="1"/>
</dbReference>
<keyword evidence="7" id="KW-0406">Ion transport</keyword>
<sequence>MITKRILTKSVLAGAVSVALSSTVNAQTSNEQQDVEQIEVVQQRQAYRGDVPLKSMPQNIDVVSAELLDDLGVNDFQNALDFTSGIARQNSFGGMWDSFAIRGFAGDENLPGGYLVNGFSAGRGYSGRRETSNIQSIEVIKGPGSALFGRSEPGGTINIITKKPQFSEEGYIQATIGSYDLYRVEGDYTNAITKDLAFRVNGAYEDAGSFRDTVETNKLSISPSFHYNFSADTSLVYELEYLDQELPFDRGIIVTNYEFGDVPIETYYGEPADGPTQIDATGHQLTFQHKLNDNWNFLAGLSYRESSFEGYSSEVELGGRQLVTEEGFEETVNRRRLYRNYESEDLAGRLEFSGTVDLAGMAHHILIGADAYEYTLDITQDRWRVAWGVNDTTYSVNKYNPVYGQALPELSPVRFDTEDQSSVGIYFQDQIDVTEKFKIQGGIRFDDFDQDFESFLTGQVTSQSQTATSPRVGLVYEASELYTLYASYSEGFRPNSGSNFDGETFEPEESKSYEAGVKFNTADEGITGTVAFFRAEKSNVLAADPNPEHSGFSDTIGEAESQGVEVDLTAMLGDNTMVTVAYAYVDATTSNAIVNADWGVEIPAGTQLLNIPKNKLNVTAIHYLDIAGKESKLGASVSYVDDRPGELIDPNYVLPSYTTVRIFGSVNLTDALSINADIENLFDEEYYASSYSAMWTMPGNPRQAKLSVKYAF</sequence>
<keyword evidence="5 12" id="KW-0812">Transmembrane</keyword>
<dbReference type="InterPro" id="IPR039426">
    <property type="entry name" value="TonB-dep_rcpt-like"/>
</dbReference>
<name>A0A1E7Z6N0_9ALTE</name>
<evidence type="ECO:0000256" key="14">
    <source>
        <dbReference type="SAM" id="SignalP"/>
    </source>
</evidence>
<reference evidence="17 18" key="1">
    <citation type="submission" date="2016-08" db="EMBL/GenBank/DDBJ databases">
        <authorList>
            <person name="Seilhamer J.J."/>
        </authorList>
    </citation>
    <scope>NUCLEOTIDE SEQUENCE [LARGE SCALE GENOMIC DNA]</scope>
    <source>
        <strain evidence="17 18">KCTC 42603</strain>
    </source>
</reference>
<dbReference type="PANTHER" id="PTHR32552">
    <property type="entry name" value="FERRICHROME IRON RECEPTOR-RELATED"/>
    <property type="match status" value="1"/>
</dbReference>
<dbReference type="GO" id="GO:0015344">
    <property type="term" value="F:siderophore uptake transmembrane transporter activity"/>
    <property type="evidence" value="ECO:0007669"/>
    <property type="project" value="TreeGrafter"/>
</dbReference>
<comment type="subcellular location">
    <subcellularLocation>
        <location evidence="1 12">Cell outer membrane</location>
        <topology evidence="1 12">Multi-pass membrane protein</topology>
    </subcellularLocation>
</comment>
<keyword evidence="3 12" id="KW-0813">Transport</keyword>
<evidence type="ECO:0000256" key="10">
    <source>
        <dbReference type="ARBA" id="ARBA00023170"/>
    </source>
</evidence>
<dbReference type="Gene3D" id="2.40.170.20">
    <property type="entry name" value="TonB-dependent receptor, beta-barrel domain"/>
    <property type="match status" value="1"/>
</dbReference>
<keyword evidence="6 14" id="KW-0732">Signal</keyword>
<accession>A0A1E7Z6N0</accession>
<keyword evidence="10 17" id="KW-0675">Receptor</keyword>
<comment type="caution">
    <text evidence="17">The sequence shown here is derived from an EMBL/GenBank/DDBJ whole genome shotgun (WGS) entry which is preliminary data.</text>
</comment>
<dbReference type="OrthoDB" id="127311at2"/>
<dbReference type="InterPro" id="IPR037066">
    <property type="entry name" value="Plug_dom_sf"/>
</dbReference>
<dbReference type="InterPro" id="IPR000531">
    <property type="entry name" value="Beta-barrel_TonB"/>
</dbReference>
<dbReference type="SUPFAM" id="SSF56935">
    <property type="entry name" value="Porins"/>
    <property type="match status" value="1"/>
</dbReference>
<dbReference type="EMBL" id="MDHN01000041">
    <property type="protein sequence ID" value="OFC69188.1"/>
    <property type="molecule type" value="Genomic_DNA"/>
</dbReference>